<accession>A0A5C8UGQ5</accession>
<dbReference type="AlphaFoldDB" id="A0A5C8UGQ5"/>
<gene>
    <name evidence="1" type="ORF">FVP33_19015</name>
</gene>
<evidence type="ECO:0000313" key="2">
    <source>
        <dbReference type="Proteomes" id="UP000321379"/>
    </source>
</evidence>
<organism evidence="1 2">
    <name type="scientific">Lacisediminihabitans profunda</name>
    <dbReference type="NCBI Taxonomy" id="2594790"/>
    <lineage>
        <taxon>Bacteria</taxon>
        <taxon>Bacillati</taxon>
        <taxon>Actinomycetota</taxon>
        <taxon>Actinomycetes</taxon>
        <taxon>Micrococcales</taxon>
        <taxon>Microbacteriaceae</taxon>
        <taxon>Lacisediminihabitans</taxon>
    </lineage>
</organism>
<evidence type="ECO:0000313" key="1">
    <source>
        <dbReference type="EMBL" id="TXN27126.1"/>
    </source>
</evidence>
<keyword evidence="2" id="KW-1185">Reference proteome</keyword>
<name>A0A5C8UGQ5_9MICO</name>
<dbReference type="RefSeq" id="WP_147785259.1">
    <property type="nucleotide sequence ID" value="NZ_VRMG01000052.1"/>
</dbReference>
<feature type="non-terminal residue" evidence="1">
    <location>
        <position position="63"/>
    </location>
</feature>
<proteinExistence type="predicted"/>
<reference evidence="1 2" key="1">
    <citation type="submission" date="2019-08" db="EMBL/GenBank/DDBJ databases">
        <title>Bacterial whole genome sequence for Glaciihabitans sp. CHu50b-6-2.</title>
        <authorList>
            <person name="Jin L."/>
        </authorList>
    </citation>
    <scope>NUCLEOTIDE SEQUENCE [LARGE SCALE GENOMIC DNA]</scope>
    <source>
        <strain evidence="1 2">CHu50b-6-2</strain>
    </source>
</reference>
<dbReference type="Proteomes" id="UP000321379">
    <property type="component" value="Unassembled WGS sequence"/>
</dbReference>
<dbReference type="EMBL" id="VRMG01000052">
    <property type="protein sequence ID" value="TXN27126.1"/>
    <property type="molecule type" value="Genomic_DNA"/>
</dbReference>
<protein>
    <submittedName>
        <fullName evidence="1">Uncharacterized protein</fullName>
    </submittedName>
</protein>
<comment type="caution">
    <text evidence="1">The sequence shown here is derived from an EMBL/GenBank/DDBJ whole genome shotgun (WGS) entry which is preliminary data.</text>
</comment>
<sequence length="63" mass="6150">MRSDPAAWLGEVATRVAAGDLSIGAAAAIQSGLGAPSPTVAADDLADAAHELLASANVLPPEK</sequence>